<proteinExistence type="predicted"/>
<dbReference type="HOGENOM" id="CLU_2921242_0_0_5"/>
<reference evidence="2 3" key="1">
    <citation type="journal article" date="2013" name="PLoS ONE">
        <title>Poles Apart: Arctic and Antarctic Octadecabacter strains Share High Genome Plasticity and a New Type of Xanthorhodopsin.</title>
        <authorList>
            <person name="Vollmers J."/>
            <person name="Voget S."/>
            <person name="Dietrich S."/>
            <person name="Gollnow K."/>
            <person name="Smits M."/>
            <person name="Meyer K."/>
            <person name="Brinkhoff T."/>
            <person name="Simon M."/>
            <person name="Daniel R."/>
        </authorList>
    </citation>
    <scope>NUCLEOTIDE SEQUENCE [LARGE SCALE GENOMIC DNA]</scope>
    <source>
        <strain evidence="2 3">307</strain>
    </source>
</reference>
<evidence type="ECO:0000259" key="1">
    <source>
        <dbReference type="Pfam" id="PF13610"/>
    </source>
</evidence>
<evidence type="ECO:0000313" key="3">
    <source>
        <dbReference type="Proteomes" id="UP000005307"/>
    </source>
</evidence>
<dbReference type="Proteomes" id="UP000005307">
    <property type="component" value="Chromosome"/>
</dbReference>
<name>M9RFC2_9RHOB</name>
<keyword evidence="3" id="KW-1185">Reference proteome</keyword>
<organism evidence="2 3">
    <name type="scientific">Octadecabacter antarcticus 307</name>
    <dbReference type="NCBI Taxonomy" id="391626"/>
    <lineage>
        <taxon>Bacteria</taxon>
        <taxon>Pseudomonadati</taxon>
        <taxon>Pseudomonadota</taxon>
        <taxon>Alphaproteobacteria</taxon>
        <taxon>Rhodobacterales</taxon>
        <taxon>Roseobacteraceae</taxon>
        <taxon>Octadecabacter</taxon>
    </lineage>
</organism>
<protein>
    <recommendedName>
        <fullName evidence="1">DDE domain-containing protein</fullName>
    </recommendedName>
</protein>
<dbReference type="eggNOG" id="COG3316">
    <property type="taxonomic scope" value="Bacteria"/>
</dbReference>
<gene>
    <name evidence="2" type="ORF">OAN307_c36550</name>
</gene>
<accession>M9RFC2</accession>
<dbReference type="EMBL" id="CP003740">
    <property type="protein sequence ID" value="AGI69121.1"/>
    <property type="molecule type" value="Genomic_DNA"/>
</dbReference>
<dbReference type="InterPro" id="IPR052183">
    <property type="entry name" value="IS_Transposase"/>
</dbReference>
<feature type="domain" description="DDE" evidence="1">
    <location>
        <begin position="2"/>
        <end position="66"/>
    </location>
</feature>
<dbReference type="PANTHER" id="PTHR35528">
    <property type="entry name" value="BLL1675 PROTEIN"/>
    <property type="match status" value="1"/>
</dbReference>
<dbReference type="Pfam" id="PF13610">
    <property type="entry name" value="DDE_Tnp_IS240"/>
    <property type="match status" value="1"/>
</dbReference>
<dbReference type="STRING" id="391626.OAN307_c36550"/>
<dbReference type="KEGG" id="oat:OAN307_c36550"/>
<dbReference type="InterPro" id="IPR032874">
    <property type="entry name" value="DDE_dom"/>
</dbReference>
<sequence>MKFLRKTMKRRGKVEVSVTDNQRSYGAAMKVIGNANRQEAVRWLNNRAENSHQPFRRRERAMLRFRPM</sequence>
<evidence type="ECO:0000313" key="2">
    <source>
        <dbReference type="EMBL" id="AGI69121.1"/>
    </source>
</evidence>
<dbReference type="AlphaFoldDB" id="M9RFC2"/>
<dbReference type="PANTHER" id="PTHR35528:SF3">
    <property type="entry name" value="BLL1675 PROTEIN"/>
    <property type="match status" value="1"/>
</dbReference>